<dbReference type="Proteomes" id="UP000316882">
    <property type="component" value="Unassembled WGS sequence"/>
</dbReference>
<gene>
    <name evidence="2" type="ORF">BPA01_55210</name>
</gene>
<proteinExistence type="predicted"/>
<reference evidence="2 3" key="1">
    <citation type="submission" date="2019-06" db="EMBL/GenBank/DDBJ databases">
        <title>Whole genome shotgun sequence of Brevibacillus parabrevis NBRC 12334.</title>
        <authorList>
            <person name="Hosoyama A."/>
            <person name="Uohara A."/>
            <person name="Ohji S."/>
            <person name="Ichikawa N."/>
        </authorList>
    </citation>
    <scope>NUCLEOTIDE SEQUENCE [LARGE SCALE GENOMIC DNA]</scope>
    <source>
        <strain evidence="2 3">NBRC 12334</strain>
    </source>
</reference>
<name>A0A4Y3PXJ7_BREPA</name>
<feature type="region of interest" description="Disordered" evidence="1">
    <location>
        <begin position="22"/>
        <end position="48"/>
    </location>
</feature>
<evidence type="ECO:0000313" key="3">
    <source>
        <dbReference type="Proteomes" id="UP000316882"/>
    </source>
</evidence>
<organism evidence="2 3">
    <name type="scientific">Brevibacillus parabrevis</name>
    <dbReference type="NCBI Taxonomy" id="54914"/>
    <lineage>
        <taxon>Bacteria</taxon>
        <taxon>Bacillati</taxon>
        <taxon>Bacillota</taxon>
        <taxon>Bacilli</taxon>
        <taxon>Bacillales</taxon>
        <taxon>Paenibacillaceae</taxon>
        <taxon>Brevibacillus</taxon>
    </lineage>
</organism>
<protein>
    <submittedName>
        <fullName evidence="2">Uncharacterized protein</fullName>
    </submittedName>
</protein>
<keyword evidence="3" id="KW-1185">Reference proteome</keyword>
<sequence>MVLTVHKWLYMVGPTSTMARLREKREMPRTELPPAKNIKLEKRKDKRE</sequence>
<dbReference type="EMBL" id="BJMH01000082">
    <property type="protein sequence ID" value="GEB35941.1"/>
    <property type="molecule type" value="Genomic_DNA"/>
</dbReference>
<accession>A0A4Y3PXJ7</accession>
<feature type="compositionally biased region" description="Basic and acidic residues" evidence="1">
    <location>
        <begin position="38"/>
        <end position="48"/>
    </location>
</feature>
<evidence type="ECO:0000313" key="2">
    <source>
        <dbReference type="EMBL" id="GEB35941.1"/>
    </source>
</evidence>
<comment type="caution">
    <text evidence="2">The sequence shown here is derived from an EMBL/GenBank/DDBJ whole genome shotgun (WGS) entry which is preliminary data.</text>
</comment>
<evidence type="ECO:0000256" key="1">
    <source>
        <dbReference type="SAM" id="MobiDB-lite"/>
    </source>
</evidence>
<dbReference type="AlphaFoldDB" id="A0A4Y3PXJ7"/>